<dbReference type="AlphaFoldDB" id="A0A6C0EKS0"/>
<dbReference type="CDD" id="cd00112">
    <property type="entry name" value="LDLa"/>
    <property type="match status" value="1"/>
</dbReference>
<reference evidence="5" key="1">
    <citation type="journal article" date="2020" name="Nature">
        <title>Giant virus diversity and host interactions through global metagenomics.</title>
        <authorList>
            <person name="Schulz F."/>
            <person name="Roux S."/>
            <person name="Paez-Espino D."/>
            <person name="Jungbluth S."/>
            <person name="Walsh D.A."/>
            <person name="Denef V.J."/>
            <person name="McMahon K.D."/>
            <person name="Konstantinidis K.T."/>
            <person name="Eloe-Fadrosh E.A."/>
            <person name="Kyrpides N.C."/>
            <person name="Woyke T."/>
        </authorList>
    </citation>
    <scope>NUCLEOTIDE SEQUENCE</scope>
    <source>
        <strain evidence="5">GVMAG-M-3300001351-8</strain>
    </source>
</reference>
<evidence type="ECO:0000256" key="2">
    <source>
        <dbReference type="SAM" id="MobiDB-lite"/>
    </source>
</evidence>
<dbReference type="Gene3D" id="3.50.4.10">
    <property type="entry name" value="Hepatocyte Growth Factor"/>
    <property type="match status" value="1"/>
</dbReference>
<accession>A0A6C0EKS0</accession>
<dbReference type="InterPro" id="IPR002172">
    <property type="entry name" value="LDrepeatLR_classA_rpt"/>
</dbReference>
<keyword evidence="3" id="KW-0812">Transmembrane</keyword>
<dbReference type="PROSITE" id="PS01209">
    <property type="entry name" value="LDLRA_1"/>
    <property type="match status" value="1"/>
</dbReference>
<sequence length="389" mass="43356">MISSKCYNIKFLINIFLINSLMFNDVNSLKCKNKEYGCDDKQRCISLSLICNGVNDCNDSSDEAECDTSPLELFNGPLRGYIVGNNMNVYNDVGSVELCASLCIQRPSCQSINYMENFDQCQITSHIIGDTNIEFKNGSNSVYYYKIVAQPSLIVTSTSITTGTRTRATRVTSTISTTITSSTLTSSTGNSSTGNSSTSVTSTTTTSLIINPLEIMATKKNNKYVIYIIFVIIVIIFIVIIVIIKKKKENIKEAVLSNYHKPVYTRRSRYIDNTVVPTQALDIDNTIDPTQSLDISYMIGPRQSLDINDSNIPSNNTSIVENNQLKEKDLGGAQNMQSNMLQNDTANPNMLQNDTINTNILQNDTNAYLIPYTLSDEMYDSLHNYEQII</sequence>
<dbReference type="PROSITE" id="PS50948">
    <property type="entry name" value="PAN"/>
    <property type="match status" value="1"/>
</dbReference>
<dbReference type="EMBL" id="MN738865">
    <property type="protein sequence ID" value="QHT28889.1"/>
    <property type="molecule type" value="Genomic_DNA"/>
</dbReference>
<organism evidence="5">
    <name type="scientific">viral metagenome</name>
    <dbReference type="NCBI Taxonomy" id="1070528"/>
    <lineage>
        <taxon>unclassified sequences</taxon>
        <taxon>metagenomes</taxon>
        <taxon>organismal metagenomes</taxon>
    </lineage>
</organism>
<dbReference type="SUPFAM" id="SSF57424">
    <property type="entry name" value="LDL receptor-like module"/>
    <property type="match status" value="1"/>
</dbReference>
<dbReference type="Pfam" id="PF00057">
    <property type="entry name" value="Ldl_recept_a"/>
    <property type="match status" value="1"/>
</dbReference>
<evidence type="ECO:0000256" key="1">
    <source>
        <dbReference type="ARBA" id="ARBA00023157"/>
    </source>
</evidence>
<keyword evidence="1" id="KW-1015">Disulfide bond</keyword>
<dbReference type="SMART" id="SM00192">
    <property type="entry name" value="LDLa"/>
    <property type="match status" value="1"/>
</dbReference>
<dbReference type="Pfam" id="PF00024">
    <property type="entry name" value="PAN_1"/>
    <property type="match status" value="1"/>
</dbReference>
<evidence type="ECO:0000313" key="5">
    <source>
        <dbReference type="EMBL" id="QHT28889.1"/>
    </source>
</evidence>
<evidence type="ECO:0000259" key="4">
    <source>
        <dbReference type="PROSITE" id="PS50948"/>
    </source>
</evidence>
<feature type="region of interest" description="Disordered" evidence="2">
    <location>
        <begin position="181"/>
        <end position="200"/>
    </location>
</feature>
<dbReference type="PROSITE" id="PS50068">
    <property type="entry name" value="LDLRA_2"/>
    <property type="match status" value="1"/>
</dbReference>
<keyword evidence="3" id="KW-0472">Membrane</keyword>
<dbReference type="InterPro" id="IPR036055">
    <property type="entry name" value="LDL_receptor-like_sf"/>
</dbReference>
<dbReference type="InterPro" id="IPR003609">
    <property type="entry name" value="Pan_app"/>
</dbReference>
<name>A0A6C0EKS0_9ZZZZ</name>
<protein>
    <recommendedName>
        <fullName evidence="4">Apple domain-containing protein</fullName>
    </recommendedName>
</protein>
<proteinExistence type="predicted"/>
<feature type="domain" description="Apple" evidence="4">
    <location>
        <begin position="66"/>
        <end position="148"/>
    </location>
</feature>
<dbReference type="Gene3D" id="4.10.400.10">
    <property type="entry name" value="Low-density Lipoprotein Receptor"/>
    <property type="match status" value="1"/>
</dbReference>
<dbReference type="InterPro" id="IPR023415">
    <property type="entry name" value="LDLR_class-A_CS"/>
</dbReference>
<keyword evidence="3" id="KW-1133">Transmembrane helix</keyword>
<dbReference type="SUPFAM" id="SSF57414">
    <property type="entry name" value="Hairpin loop containing domain-like"/>
    <property type="match status" value="1"/>
</dbReference>
<feature type="transmembrane region" description="Helical" evidence="3">
    <location>
        <begin position="224"/>
        <end position="244"/>
    </location>
</feature>
<evidence type="ECO:0000256" key="3">
    <source>
        <dbReference type="SAM" id="Phobius"/>
    </source>
</evidence>